<feature type="region of interest" description="Disordered" evidence="2">
    <location>
        <begin position="183"/>
        <end position="206"/>
    </location>
</feature>
<dbReference type="Gene3D" id="6.10.140.1230">
    <property type="match status" value="1"/>
</dbReference>
<comment type="caution">
    <text evidence="3">The sequence shown here is derived from an EMBL/GenBank/DDBJ whole genome shotgun (WGS) entry which is preliminary data.</text>
</comment>
<evidence type="ECO:0000313" key="4">
    <source>
        <dbReference type="Proteomes" id="UP000008974"/>
    </source>
</evidence>
<dbReference type="Pfam" id="PF03357">
    <property type="entry name" value="Snf7"/>
    <property type="match status" value="1"/>
</dbReference>
<reference evidence="3 4" key="1">
    <citation type="journal article" date="2010" name="BMC Genomics">
        <title>Genome analysis and comparative genomics of a Giardia intestinalis assemblage E isolate.</title>
        <authorList>
            <person name="Jerlstrom-Hultqvist J."/>
            <person name="Franzen O."/>
            <person name="Ankarklev J."/>
            <person name="Xu F."/>
            <person name="Nohynkova E."/>
            <person name="Andersson J.O."/>
            <person name="Svard S.G."/>
            <person name="Andersson B."/>
        </authorList>
    </citation>
    <scope>NUCLEOTIDE SEQUENCE [LARGE SCALE GENOMIC DNA]</scope>
    <source>
        <strain evidence="3 4">P15</strain>
    </source>
</reference>
<protein>
    <submittedName>
        <fullName evidence="3">Uncharacterized protein</fullName>
    </submittedName>
</protein>
<evidence type="ECO:0000256" key="1">
    <source>
        <dbReference type="SAM" id="Coils"/>
    </source>
</evidence>
<dbReference type="OMA" id="EATNMNE"/>
<evidence type="ECO:0000256" key="2">
    <source>
        <dbReference type="SAM" id="MobiDB-lite"/>
    </source>
</evidence>
<dbReference type="Proteomes" id="UP000008974">
    <property type="component" value="Unassembled WGS sequence"/>
</dbReference>
<evidence type="ECO:0000313" key="3">
    <source>
        <dbReference type="EMBL" id="EFO64543.1"/>
    </source>
</evidence>
<proteinExistence type="predicted"/>
<dbReference type="AlphaFoldDB" id="E1EZ15"/>
<accession>E1EZ15</accession>
<feature type="coiled-coil region" evidence="1">
    <location>
        <begin position="26"/>
        <end position="53"/>
    </location>
</feature>
<dbReference type="GO" id="GO:0007034">
    <property type="term" value="P:vacuolar transport"/>
    <property type="evidence" value="ECO:0007669"/>
    <property type="project" value="InterPro"/>
</dbReference>
<gene>
    <name evidence="3" type="ORF">GLP15_4826</name>
</gene>
<sequence>MGAELSPKATVQQLLDAMKQLQRDSVSAFNKEIREIDSHVNRLQREMREMAKLNYDCSEGMRALAKSCLDAKKVKDQINLFIVQVTSLEREVRLQATQQQIHALIKDSGAVVGRINELFSTNGFREGIVNMSRELERMGIVNSIFNSQFENALQNNDIDARVEAEINDVINKVLESDQASGALPAIPQGSVDTNVEATNMNEYEAQ</sequence>
<dbReference type="InterPro" id="IPR005024">
    <property type="entry name" value="Snf7_fam"/>
</dbReference>
<dbReference type="EMBL" id="ACVC01000080">
    <property type="protein sequence ID" value="EFO64543.1"/>
    <property type="molecule type" value="Genomic_DNA"/>
</dbReference>
<dbReference type="VEuPathDB" id="GiardiaDB:GLP15_4826"/>
<dbReference type="OrthoDB" id="2329734at2759"/>
<organism evidence="3 4">
    <name type="scientific">Giardia intestinalis (strain P15)</name>
    <name type="common">Giardia lamblia</name>
    <dbReference type="NCBI Taxonomy" id="658858"/>
    <lineage>
        <taxon>Eukaryota</taxon>
        <taxon>Metamonada</taxon>
        <taxon>Diplomonadida</taxon>
        <taxon>Hexamitidae</taxon>
        <taxon>Giardiinae</taxon>
        <taxon>Giardia</taxon>
    </lineage>
</organism>
<feature type="compositionally biased region" description="Polar residues" evidence="2">
    <location>
        <begin position="190"/>
        <end position="206"/>
    </location>
</feature>
<name>E1EZ15_GIAIA</name>
<keyword evidence="1" id="KW-0175">Coiled coil</keyword>